<organism evidence="1 2">
    <name type="scientific">Mesoflavibacter profundi</name>
    <dbReference type="NCBI Taxonomy" id="2708110"/>
    <lineage>
        <taxon>Bacteria</taxon>
        <taxon>Pseudomonadati</taxon>
        <taxon>Bacteroidota</taxon>
        <taxon>Flavobacteriia</taxon>
        <taxon>Flavobacteriales</taxon>
        <taxon>Flavobacteriaceae</taxon>
        <taxon>Mesoflavibacter</taxon>
    </lineage>
</organism>
<comment type="caution">
    <text evidence="1">The sequence shown here is derived from an EMBL/GenBank/DDBJ whole genome shotgun (WGS) entry which is preliminary data.</text>
</comment>
<reference evidence="1" key="1">
    <citation type="submission" date="2022-11" db="EMBL/GenBank/DDBJ databases">
        <title>Refractory cell wall polysaccharides provide important carbon source for microbial heterotrophs in the hadal ocean.</title>
        <authorList>
            <person name="Zhu X."/>
        </authorList>
    </citation>
    <scope>NUCLEOTIDE SEQUENCE</scope>
    <source>
        <strain evidence="1">MTRN7</strain>
    </source>
</reference>
<proteinExistence type="predicted"/>
<dbReference type="EMBL" id="JAPFGC010000002">
    <property type="protein sequence ID" value="MDA0177760.1"/>
    <property type="molecule type" value="Genomic_DNA"/>
</dbReference>
<keyword evidence="2" id="KW-1185">Reference proteome</keyword>
<gene>
    <name evidence="1" type="ORF">OOZ35_09680</name>
</gene>
<evidence type="ECO:0000313" key="1">
    <source>
        <dbReference type="EMBL" id="MDA0177760.1"/>
    </source>
</evidence>
<dbReference type="Proteomes" id="UP001149142">
    <property type="component" value="Unassembled WGS sequence"/>
</dbReference>
<protein>
    <recommendedName>
        <fullName evidence="3">Lipoprotein</fullName>
    </recommendedName>
</protein>
<evidence type="ECO:0008006" key="3">
    <source>
        <dbReference type="Google" id="ProtNLM"/>
    </source>
</evidence>
<sequence>MKTFTLIVITIILNACGASKNITSDVENATSTSSKLLQEQVTVIQYQATSRGLYKMVEANKNTINYQNSRTEKATSKPCSEADWSNVLQKLNTIDVSKLDQIEAPTKAHQYDGAALATLTIIKDNKTYTSTTFDHGNPPKQLEGIVNQLLSFMPEKQ</sequence>
<evidence type="ECO:0000313" key="2">
    <source>
        <dbReference type="Proteomes" id="UP001149142"/>
    </source>
</evidence>
<accession>A0ABT4S1X6</accession>
<dbReference type="RefSeq" id="WP_106687912.1">
    <property type="nucleotide sequence ID" value="NZ_CAXQEU010000098.1"/>
</dbReference>
<name>A0ABT4S1X6_9FLAO</name>